<dbReference type="HOGENOM" id="CLU_806968_0_0_1"/>
<dbReference type="AlphaFoldDB" id="A0A0C3LDB8"/>
<dbReference type="CDD" id="cd09917">
    <property type="entry name" value="F-box_SF"/>
    <property type="match status" value="1"/>
</dbReference>
<keyword evidence="3" id="KW-1185">Reference proteome</keyword>
<reference evidence="3" key="2">
    <citation type="submission" date="2015-01" db="EMBL/GenBank/DDBJ databases">
        <title>Evolutionary Origins and Diversification of the Mycorrhizal Mutualists.</title>
        <authorList>
            <consortium name="DOE Joint Genome Institute"/>
            <consortium name="Mycorrhizal Genomics Consortium"/>
            <person name="Kohler A."/>
            <person name="Kuo A."/>
            <person name="Nagy L.G."/>
            <person name="Floudas D."/>
            <person name="Copeland A."/>
            <person name="Barry K.W."/>
            <person name="Cichocki N."/>
            <person name="Veneault-Fourrey C."/>
            <person name="LaButti K."/>
            <person name="Lindquist E.A."/>
            <person name="Lipzen A."/>
            <person name="Lundell T."/>
            <person name="Morin E."/>
            <person name="Murat C."/>
            <person name="Riley R."/>
            <person name="Ohm R."/>
            <person name="Sun H."/>
            <person name="Tunlid A."/>
            <person name="Henrissat B."/>
            <person name="Grigoriev I.V."/>
            <person name="Hibbett D.S."/>
            <person name="Martin F."/>
        </authorList>
    </citation>
    <scope>NUCLEOTIDE SEQUENCE [LARGE SCALE GENOMIC DNA]</scope>
    <source>
        <strain evidence="3">MUT 4182</strain>
    </source>
</reference>
<dbReference type="Proteomes" id="UP000054248">
    <property type="component" value="Unassembled WGS sequence"/>
</dbReference>
<dbReference type="SUPFAM" id="SSF81383">
    <property type="entry name" value="F-box domain"/>
    <property type="match status" value="1"/>
</dbReference>
<organism evidence="2 3">
    <name type="scientific">Tulasnella calospora MUT 4182</name>
    <dbReference type="NCBI Taxonomy" id="1051891"/>
    <lineage>
        <taxon>Eukaryota</taxon>
        <taxon>Fungi</taxon>
        <taxon>Dikarya</taxon>
        <taxon>Basidiomycota</taxon>
        <taxon>Agaricomycotina</taxon>
        <taxon>Agaricomycetes</taxon>
        <taxon>Cantharellales</taxon>
        <taxon>Tulasnellaceae</taxon>
        <taxon>Tulasnella</taxon>
    </lineage>
</organism>
<evidence type="ECO:0000259" key="1">
    <source>
        <dbReference type="Pfam" id="PF12937"/>
    </source>
</evidence>
<dbReference type="EMBL" id="KN822959">
    <property type="protein sequence ID" value="KIO31923.1"/>
    <property type="molecule type" value="Genomic_DNA"/>
</dbReference>
<evidence type="ECO:0000313" key="3">
    <source>
        <dbReference type="Proteomes" id="UP000054248"/>
    </source>
</evidence>
<name>A0A0C3LDB8_9AGAM</name>
<evidence type="ECO:0000313" key="2">
    <source>
        <dbReference type="EMBL" id="KIO31923.1"/>
    </source>
</evidence>
<feature type="domain" description="F-box" evidence="1">
    <location>
        <begin position="2"/>
        <end position="38"/>
    </location>
</feature>
<dbReference type="Pfam" id="PF12937">
    <property type="entry name" value="F-box-like"/>
    <property type="match status" value="1"/>
</dbReference>
<dbReference type="InterPro" id="IPR036047">
    <property type="entry name" value="F-box-like_dom_sf"/>
</dbReference>
<proteinExistence type="predicted"/>
<dbReference type="Gene3D" id="1.20.1280.50">
    <property type="match status" value="1"/>
</dbReference>
<reference evidence="2 3" key="1">
    <citation type="submission" date="2014-04" db="EMBL/GenBank/DDBJ databases">
        <authorList>
            <consortium name="DOE Joint Genome Institute"/>
            <person name="Kuo A."/>
            <person name="Girlanda M."/>
            <person name="Perotto S."/>
            <person name="Kohler A."/>
            <person name="Nagy L.G."/>
            <person name="Floudas D."/>
            <person name="Copeland A."/>
            <person name="Barry K.W."/>
            <person name="Cichocki N."/>
            <person name="Veneault-Fourrey C."/>
            <person name="LaButti K."/>
            <person name="Lindquist E.A."/>
            <person name="Lipzen A."/>
            <person name="Lundell T."/>
            <person name="Morin E."/>
            <person name="Murat C."/>
            <person name="Sun H."/>
            <person name="Tunlid A."/>
            <person name="Henrissat B."/>
            <person name="Grigoriev I.V."/>
            <person name="Hibbett D.S."/>
            <person name="Martin F."/>
            <person name="Nordberg H.P."/>
            <person name="Cantor M.N."/>
            <person name="Hua S.X."/>
        </authorList>
    </citation>
    <scope>NUCLEOTIDE SEQUENCE [LARGE SCALE GENOMIC DNA]</scope>
    <source>
        <strain evidence="2 3">MUT 4182</strain>
    </source>
</reference>
<dbReference type="OrthoDB" id="3255541at2759"/>
<dbReference type="InterPro" id="IPR001810">
    <property type="entry name" value="F-box_dom"/>
</dbReference>
<sequence>MAEIPPEILMSIFEWGQCHKDLLSFALVCRSWTEWAIDARWRVCEVPLLEILTILDLTKRSNPDVDDDADWTKFVAISNKVTKVKCNFILPTEAAINFYERCKQHDDDALFQNVWELIVYMDFTDYQTTSIVCSPGAPKSIRMYVLGVIARDTADYSWLCQAIPRLSLAACAPSVESILVAYVFARDGPSLSRFAQLRVLECHLSSITLTWWEDLATCPKLTDLRLRYAVDVEEQRGWQAPRSWPGANVVVFPMLEIFHHTIKSKRVVPFVVKSSFPVLRHLVLYPCPDPEQVECITAHLRNCSPLLREFRSAADYVAEE</sequence>
<accession>A0A0C3LDB8</accession>
<protein>
    <recommendedName>
        <fullName evidence="1">F-box domain-containing protein</fullName>
    </recommendedName>
</protein>
<gene>
    <name evidence="2" type="ORF">M407DRAFT_19180</name>
</gene>